<dbReference type="PROSITE" id="PS51819">
    <property type="entry name" value="VOC"/>
    <property type="match status" value="1"/>
</dbReference>
<comment type="caution">
    <text evidence="2">The sequence shown here is derived from an EMBL/GenBank/DDBJ whole genome shotgun (WGS) entry which is preliminary data.</text>
</comment>
<dbReference type="Pfam" id="PF18029">
    <property type="entry name" value="Glyoxalase_6"/>
    <property type="match status" value="1"/>
</dbReference>
<evidence type="ECO:0000313" key="3">
    <source>
        <dbReference type="Proteomes" id="UP000606194"/>
    </source>
</evidence>
<feature type="domain" description="VOC" evidence="1">
    <location>
        <begin position="6"/>
        <end position="120"/>
    </location>
</feature>
<dbReference type="PANTHER" id="PTHR35908:SF1">
    <property type="entry name" value="CONSERVED PROTEIN"/>
    <property type="match status" value="1"/>
</dbReference>
<dbReference type="EMBL" id="BMTL01000015">
    <property type="protein sequence ID" value="GGR96722.1"/>
    <property type="molecule type" value="Genomic_DNA"/>
</dbReference>
<reference evidence="2" key="1">
    <citation type="journal article" date="2014" name="Int. J. Syst. Evol. Microbiol.">
        <title>Complete genome sequence of Corynebacterium casei LMG S-19264T (=DSM 44701T), isolated from a smear-ripened cheese.</title>
        <authorList>
            <consortium name="US DOE Joint Genome Institute (JGI-PGF)"/>
            <person name="Walter F."/>
            <person name="Albersmeier A."/>
            <person name="Kalinowski J."/>
            <person name="Ruckert C."/>
        </authorList>
    </citation>
    <scope>NUCLEOTIDE SEQUENCE</scope>
    <source>
        <strain evidence="2">JCM 4386</strain>
    </source>
</reference>
<sequence>MSPIGQLAAVTLDAPDPKALAEFYSAVTGWQTLFASEDFAYIGTPDGSSRIGFQRVESLKEPSWPGDDKQMHLDFSVSDLDEAVERLTSLGATRPEHQPGAQKWVVLIDPAGHPFCVTTMA</sequence>
<accession>A0A918L4M3</accession>
<protein>
    <submittedName>
        <fullName evidence="2">Glyoxalase</fullName>
    </submittedName>
</protein>
<keyword evidence="3" id="KW-1185">Reference proteome</keyword>
<dbReference type="Gene3D" id="3.10.180.10">
    <property type="entry name" value="2,3-Dihydroxybiphenyl 1,2-Dioxygenase, domain 1"/>
    <property type="match status" value="1"/>
</dbReference>
<name>A0A918L4M3_9ACTN</name>
<evidence type="ECO:0000259" key="1">
    <source>
        <dbReference type="PROSITE" id="PS51819"/>
    </source>
</evidence>
<proteinExistence type="predicted"/>
<evidence type="ECO:0000313" key="2">
    <source>
        <dbReference type="EMBL" id="GGR96722.1"/>
    </source>
</evidence>
<dbReference type="CDD" id="cd06587">
    <property type="entry name" value="VOC"/>
    <property type="match status" value="1"/>
</dbReference>
<reference evidence="2" key="2">
    <citation type="submission" date="2020-09" db="EMBL/GenBank/DDBJ databases">
        <authorList>
            <person name="Sun Q."/>
            <person name="Ohkuma M."/>
        </authorList>
    </citation>
    <scope>NUCLEOTIDE SEQUENCE</scope>
    <source>
        <strain evidence="2">JCM 4386</strain>
    </source>
</reference>
<organism evidence="2 3">
    <name type="scientific">Streptomyces humidus</name>
    <dbReference type="NCBI Taxonomy" id="52259"/>
    <lineage>
        <taxon>Bacteria</taxon>
        <taxon>Bacillati</taxon>
        <taxon>Actinomycetota</taxon>
        <taxon>Actinomycetes</taxon>
        <taxon>Kitasatosporales</taxon>
        <taxon>Streptomycetaceae</taxon>
        <taxon>Streptomyces</taxon>
    </lineage>
</organism>
<dbReference type="InterPro" id="IPR037523">
    <property type="entry name" value="VOC_core"/>
</dbReference>
<gene>
    <name evidence="2" type="ORF">GCM10010269_39460</name>
</gene>
<dbReference type="SUPFAM" id="SSF54593">
    <property type="entry name" value="Glyoxalase/Bleomycin resistance protein/Dihydroxybiphenyl dioxygenase"/>
    <property type="match status" value="1"/>
</dbReference>
<dbReference type="RefSeq" id="WP_190150596.1">
    <property type="nucleotide sequence ID" value="NZ_BMTL01000015.1"/>
</dbReference>
<dbReference type="PANTHER" id="PTHR35908">
    <property type="entry name" value="HYPOTHETICAL FUSION PROTEIN"/>
    <property type="match status" value="1"/>
</dbReference>
<dbReference type="InterPro" id="IPR029068">
    <property type="entry name" value="Glyas_Bleomycin-R_OHBP_Dase"/>
</dbReference>
<dbReference type="AlphaFoldDB" id="A0A918L4M3"/>
<dbReference type="InterPro" id="IPR041581">
    <property type="entry name" value="Glyoxalase_6"/>
</dbReference>
<dbReference type="Proteomes" id="UP000606194">
    <property type="component" value="Unassembled WGS sequence"/>
</dbReference>